<dbReference type="EC" id="2.4.1.-" evidence="10"/>
<evidence type="ECO:0000256" key="3">
    <source>
        <dbReference type="ARBA" id="ARBA00008715"/>
    </source>
</evidence>
<comment type="subcellular location">
    <subcellularLocation>
        <location evidence="1 10">Endoplasmic reticulum membrane</location>
        <topology evidence="1 10">Multi-pass membrane protein</topology>
    </subcellularLocation>
</comment>
<feature type="transmembrane region" description="Helical" evidence="10">
    <location>
        <begin position="248"/>
        <end position="266"/>
    </location>
</feature>
<evidence type="ECO:0000256" key="9">
    <source>
        <dbReference type="ARBA" id="ARBA00023136"/>
    </source>
</evidence>
<dbReference type="UniPathway" id="UPA00378"/>
<dbReference type="PANTHER" id="PTHR12413:SF2">
    <property type="entry name" value="DOLICHYL PYROPHOSPHATE GLC1MAN9GLCNAC2 ALPHA-1,3-GLUCOSYLTRANSFERASE-RELATED"/>
    <property type="match status" value="1"/>
</dbReference>
<dbReference type="GO" id="GO:0005789">
    <property type="term" value="C:endoplasmic reticulum membrane"/>
    <property type="evidence" value="ECO:0007669"/>
    <property type="project" value="UniProtKB-SubCell"/>
</dbReference>
<feature type="transmembrane region" description="Helical" evidence="10">
    <location>
        <begin position="473"/>
        <end position="489"/>
    </location>
</feature>
<evidence type="ECO:0000256" key="1">
    <source>
        <dbReference type="ARBA" id="ARBA00004477"/>
    </source>
</evidence>
<sequence length="538" mass="62407">MADVEQWFFGKLVAFSVVLKLLLIPTYRSTDFEVHRNWLAITHSLPISQWYYEDTSQWTLDYPPFFAWFEFLLSQVASLVDPEMTKVENLEYASLKTVVFQRLSVIAADMMLIYASYQYYCYINNTKSDHKSKSGFKLENLCKSQFICVLLVLNFGLVIVDHIHFQYNGFLFGILILSITRMFEDEFLWSAFWFSVLLNFKHIYLYIAPAYFVYLFKRYCFNQHNNSLTNNWFSVNIRNMLPLQFMKLGCLVITVFSASFGPFIAMEQLRQVLLRLFPFKRGLCHAYWAPNFWALYNVLDKLLATLGNKLGLISPVNMRSASMTGGLVGHSQHTVLPSISPLATLISTLLAMLPCLIYLWLKPCDSRRFLKGLVLCAYGSFMFGWHVHEKAVLLITIPLSLLSLESRLYGRIFIIVSTAGNLSLFPLLFQPAETPIKVILMLMYTLFTFWALTKVLCSSRNKENQPLLRWYENVYLSGLVVLEIYNLFIHNALGFAMKFPFLPLLLTSVYCAVGILWSWILFYHSVLTEDEYFKVATD</sequence>
<accession>A0A6S7H3B2</accession>
<organism evidence="11 12">
    <name type="scientific">Paramuricea clavata</name>
    <name type="common">Red gorgonian</name>
    <name type="synonym">Violescent sea-whip</name>
    <dbReference type="NCBI Taxonomy" id="317549"/>
    <lineage>
        <taxon>Eukaryota</taxon>
        <taxon>Metazoa</taxon>
        <taxon>Cnidaria</taxon>
        <taxon>Anthozoa</taxon>
        <taxon>Octocorallia</taxon>
        <taxon>Malacalcyonacea</taxon>
        <taxon>Plexauridae</taxon>
        <taxon>Paramuricea</taxon>
    </lineage>
</organism>
<keyword evidence="5 10" id="KW-0808">Transferase</keyword>
<name>A0A6S7H3B2_PARCT</name>
<comment type="pathway">
    <text evidence="2 10">Protein modification; protein glycosylation.</text>
</comment>
<gene>
    <name evidence="11" type="ORF">PACLA_8A046784</name>
</gene>
<keyword evidence="7 10" id="KW-0256">Endoplasmic reticulum</keyword>
<feature type="transmembrane region" description="Helical" evidence="10">
    <location>
        <begin position="6"/>
        <end position="27"/>
    </location>
</feature>
<keyword evidence="4 10" id="KW-0328">Glycosyltransferase</keyword>
<dbReference type="Pfam" id="PF03155">
    <property type="entry name" value="Alg6_Alg8"/>
    <property type="match status" value="1"/>
</dbReference>
<evidence type="ECO:0000256" key="10">
    <source>
        <dbReference type="RuleBase" id="RU363110"/>
    </source>
</evidence>
<evidence type="ECO:0000313" key="12">
    <source>
        <dbReference type="Proteomes" id="UP001152795"/>
    </source>
</evidence>
<dbReference type="AlphaFoldDB" id="A0A6S7H3B2"/>
<comment type="caution">
    <text evidence="11">The sequence shown here is derived from an EMBL/GenBank/DDBJ whole genome shotgun (WGS) entry which is preliminary data.</text>
</comment>
<feature type="transmembrane region" description="Helical" evidence="10">
    <location>
        <begin position="501"/>
        <end position="522"/>
    </location>
</feature>
<dbReference type="OrthoDB" id="1689333at2759"/>
<evidence type="ECO:0000256" key="7">
    <source>
        <dbReference type="ARBA" id="ARBA00022824"/>
    </source>
</evidence>
<evidence type="ECO:0000256" key="4">
    <source>
        <dbReference type="ARBA" id="ARBA00022676"/>
    </source>
</evidence>
<dbReference type="EMBL" id="CACRXK020003363">
    <property type="protein sequence ID" value="CAB3998465.1"/>
    <property type="molecule type" value="Genomic_DNA"/>
</dbReference>
<feature type="transmembrane region" description="Helical" evidence="10">
    <location>
        <begin position="187"/>
        <end position="216"/>
    </location>
</feature>
<keyword evidence="6 10" id="KW-0812">Transmembrane</keyword>
<dbReference type="GO" id="GO:0042283">
    <property type="term" value="F:dolichyl pyrophosphate Glc1Man9GlcNAc2 alpha-1,3-glucosyltransferase activity"/>
    <property type="evidence" value="ECO:0007669"/>
    <property type="project" value="TreeGrafter"/>
</dbReference>
<comment type="similarity">
    <text evidence="3 10">Belongs to the ALG6/ALG8 glucosyltransferase family.</text>
</comment>
<evidence type="ECO:0000313" key="11">
    <source>
        <dbReference type="EMBL" id="CAB3998465.1"/>
    </source>
</evidence>
<proteinExistence type="inferred from homology"/>
<dbReference type="GO" id="GO:0006487">
    <property type="term" value="P:protein N-linked glycosylation"/>
    <property type="evidence" value="ECO:0007669"/>
    <property type="project" value="TreeGrafter"/>
</dbReference>
<evidence type="ECO:0000256" key="6">
    <source>
        <dbReference type="ARBA" id="ARBA00022692"/>
    </source>
</evidence>
<feature type="transmembrane region" description="Helical" evidence="10">
    <location>
        <begin position="408"/>
        <end position="429"/>
    </location>
</feature>
<evidence type="ECO:0000256" key="2">
    <source>
        <dbReference type="ARBA" id="ARBA00004922"/>
    </source>
</evidence>
<dbReference type="InterPro" id="IPR004856">
    <property type="entry name" value="Glyco_trans_ALG6/ALG8"/>
</dbReference>
<feature type="transmembrane region" description="Helical" evidence="10">
    <location>
        <begin position="339"/>
        <end position="361"/>
    </location>
</feature>
<protein>
    <recommendedName>
        <fullName evidence="10">Alpha-1,3-glucosyltransferase</fullName>
        <ecNumber evidence="10">2.4.1.-</ecNumber>
    </recommendedName>
</protein>
<keyword evidence="12" id="KW-1185">Reference proteome</keyword>
<keyword evidence="8 10" id="KW-1133">Transmembrane helix</keyword>
<feature type="transmembrane region" description="Helical" evidence="10">
    <location>
        <begin position="368"/>
        <end position="388"/>
    </location>
</feature>
<feature type="transmembrane region" description="Helical" evidence="10">
    <location>
        <begin position="436"/>
        <end position="453"/>
    </location>
</feature>
<dbReference type="Proteomes" id="UP001152795">
    <property type="component" value="Unassembled WGS sequence"/>
</dbReference>
<feature type="transmembrane region" description="Helical" evidence="10">
    <location>
        <begin position="146"/>
        <end position="167"/>
    </location>
</feature>
<evidence type="ECO:0000256" key="5">
    <source>
        <dbReference type="ARBA" id="ARBA00022679"/>
    </source>
</evidence>
<dbReference type="PANTHER" id="PTHR12413">
    <property type="entry name" value="DOLICHYL GLYCOSYLTRANSFERASE"/>
    <property type="match status" value="1"/>
</dbReference>
<keyword evidence="9 10" id="KW-0472">Membrane</keyword>
<evidence type="ECO:0000256" key="8">
    <source>
        <dbReference type="ARBA" id="ARBA00022989"/>
    </source>
</evidence>
<reference evidence="11" key="1">
    <citation type="submission" date="2020-04" db="EMBL/GenBank/DDBJ databases">
        <authorList>
            <person name="Alioto T."/>
            <person name="Alioto T."/>
            <person name="Gomez Garrido J."/>
        </authorList>
    </citation>
    <scope>NUCLEOTIDE SEQUENCE</scope>
    <source>
        <strain evidence="11">A484AB</strain>
    </source>
</reference>